<reference evidence="1 2" key="1">
    <citation type="submission" date="2019-08" db="EMBL/GenBank/DDBJ databases">
        <title>A chromosome-level genome assembly, high-density linkage maps, and genome scans reveal the genomic architecture of hybrid incompatibilities underlying speciation via character displacement in darters (Percidae: Etheostominae).</title>
        <authorList>
            <person name="Moran R.L."/>
            <person name="Catchen J.M."/>
            <person name="Fuller R.C."/>
        </authorList>
    </citation>
    <scope>NUCLEOTIDE SEQUENCE [LARGE SCALE GENOMIC DNA]</scope>
    <source>
        <strain evidence="1">EspeVRDwgs_2016</strain>
        <tissue evidence="1">Muscle</tissue>
    </source>
</reference>
<evidence type="ECO:0000313" key="2">
    <source>
        <dbReference type="Proteomes" id="UP000327493"/>
    </source>
</evidence>
<comment type="caution">
    <text evidence="1">The sequence shown here is derived from an EMBL/GenBank/DDBJ whole genome shotgun (WGS) entry which is preliminary data.</text>
</comment>
<accession>A0A5J5D7V7</accession>
<organism evidence="1 2">
    <name type="scientific">Etheostoma spectabile</name>
    <name type="common">orangethroat darter</name>
    <dbReference type="NCBI Taxonomy" id="54343"/>
    <lineage>
        <taxon>Eukaryota</taxon>
        <taxon>Metazoa</taxon>
        <taxon>Chordata</taxon>
        <taxon>Craniata</taxon>
        <taxon>Vertebrata</taxon>
        <taxon>Euteleostomi</taxon>
        <taxon>Actinopterygii</taxon>
        <taxon>Neopterygii</taxon>
        <taxon>Teleostei</taxon>
        <taxon>Neoteleostei</taxon>
        <taxon>Acanthomorphata</taxon>
        <taxon>Eupercaria</taxon>
        <taxon>Perciformes</taxon>
        <taxon>Percoidei</taxon>
        <taxon>Percidae</taxon>
        <taxon>Etheostomatinae</taxon>
        <taxon>Etheostoma</taxon>
    </lineage>
</organism>
<protein>
    <submittedName>
        <fullName evidence="1">Uncharacterized protein</fullName>
    </submittedName>
</protein>
<dbReference type="Proteomes" id="UP000327493">
    <property type="component" value="Chromosome 7"/>
</dbReference>
<proteinExistence type="predicted"/>
<gene>
    <name evidence="1" type="ORF">FQN60_001765</name>
</gene>
<sequence>MGTSVQVQSPANALEGTAVVLLPVYVRCNPLLSPLS</sequence>
<name>A0A5J5D7V7_9PERO</name>
<keyword evidence="2" id="KW-1185">Reference proteome</keyword>
<dbReference type="EMBL" id="VOFY01000007">
    <property type="protein sequence ID" value="KAA8590822.1"/>
    <property type="molecule type" value="Genomic_DNA"/>
</dbReference>
<dbReference type="AlphaFoldDB" id="A0A5J5D7V7"/>
<evidence type="ECO:0000313" key="1">
    <source>
        <dbReference type="EMBL" id="KAA8590822.1"/>
    </source>
</evidence>